<dbReference type="GO" id="GO:0031966">
    <property type="term" value="C:mitochondrial membrane"/>
    <property type="evidence" value="ECO:0007669"/>
    <property type="project" value="UniProtKB-SubCell"/>
</dbReference>
<keyword evidence="2" id="KW-1278">Translocase</keyword>
<keyword evidence="2" id="KW-0249">Electron transport</keyword>
<dbReference type="PANTHER" id="PTHR33269">
    <property type="entry name" value="NADH-UBIQUINONE OXIDOREDUCTASE CHAIN 6"/>
    <property type="match status" value="1"/>
</dbReference>
<dbReference type="EMBL" id="MF287896">
    <property type="protein sequence ID" value="AWV57016.1"/>
    <property type="molecule type" value="Genomic_DNA"/>
</dbReference>
<geneLocation type="mitochondrion" evidence="3"/>
<organism evidence="3">
    <name type="scientific">Lacunastrum gracillimum</name>
    <dbReference type="NCBI Taxonomy" id="427913"/>
    <lineage>
        <taxon>Eukaryota</taxon>
        <taxon>Viridiplantae</taxon>
        <taxon>Chlorophyta</taxon>
        <taxon>core chlorophytes</taxon>
        <taxon>Chlorophyceae</taxon>
        <taxon>CS clade</taxon>
        <taxon>Sphaeropleales</taxon>
        <taxon>Hydrodictyaceae</taxon>
        <taxon>Lacunastrum</taxon>
    </lineage>
</organism>
<dbReference type="InterPro" id="IPR001457">
    <property type="entry name" value="NADH_UbQ/plastoQ_OxRdtase_su6"/>
</dbReference>
<feature type="transmembrane region" description="Helical" evidence="2">
    <location>
        <begin position="29"/>
        <end position="50"/>
    </location>
</feature>
<keyword evidence="2" id="KW-0679">Respiratory chain</keyword>
<feature type="transmembrane region" description="Helical" evidence="2">
    <location>
        <begin position="56"/>
        <end position="76"/>
    </location>
</feature>
<keyword evidence="2" id="KW-1133">Transmembrane helix</keyword>
<feature type="transmembrane region" description="Helical" evidence="2">
    <location>
        <begin position="6"/>
        <end position="22"/>
    </location>
</feature>
<dbReference type="Pfam" id="PF00499">
    <property type="entry name" value="Oxidored_q3"/>
    <property type="match status" value="1"/>
</dbReference>
<dbReference type="GO" id="GO:0008137">
    <property type="term" value="F:NADH dehydrogenase (ubiquinone) activity"/>
    <property type="evidence" value="ECO:0007669"/>
    <property type="project" value="UniProtKB-UniRule"/>
</dbReference>
<gene>
    <name evidence="3" type="primary">nad6</name>
</gene>
<sequence length="242" mass="26292">MNLAFIIFLSGCWASAILMLRSKNPVYSVFYLVLVFLHLSGLLCLLGLEYFLLLQLLVYVGLLAVMFLFVVMLLDISLTEILAHQRGAYPVAGILGICLILGVLLCFYGAALSNNITSTTPLFIDKQNPVFLPGPNGPVPGVSTPGPSGPVLRPVLSPVLHLHPVLLPDWTTLNTSMSSVVQLGILLYGVHVDLLLLASLLLLILMVGAVLLTLKRRAAAPVHDVFVQHSVDFQKVVYILKK</sequence>
<dbReference type="InterPro" id="IPR042106">
    <property type="entry name" value="Nuo/plastoQ_OxRdtase_6_NuoJ"/>
</dbReference>
<dbReference type="AlphaFoldDB" id="A0A2Z4EL55"/>
<comment type="catalytic activity">
    <reaction evidence="2">
        <text>a ubiquinone + NADH + 5 H(+)(in) = a ubiquinol + NAD(+) + 4 H(+)(out)</text>
        <dbReference type="Rhea" id="RHEA:29091"/>
        <dbReference type="Rhea" id="RHEA-COMP:9565"/>
        <dbReference type="Rhea" id="RHEA-COMP:9566"/>
        <dbReference type="ChEBI" id="CHEBI:15378"/>
        <dbReference type="ChEBI" id="CHEBI:16389"/>
        <dbReference type="ChEBI" id="CHEBI:17976"/>
        <dbReference type="ChEBI" id="CHEBI:57540"/>
        <dbReference type="ChEBI" id="CHEBI:57945"/>
        <dbReference type="EC" id="7.1.1.2"/>
    </reaction>
</comment>
<keyword evidence="2" id="KW-0830">Ubiquinone</keyword>
<evidence type="ECO:0000256" key="2">
    <source>
        <dbReference type="RuleBase" id="RU004430"/>
    </source>
</evidence>
<dbReference type="PANTHER" id="PTHR33269:SF17">
    <property type="entry name" value="NADH-UBIQUINONE OXIDOREDUCTASE CHAIN 6"/>
    <property type="match status" value="1"/>
</dbReference>
<comment type="subcellular location">
    <subcellularLocation>
        <location evidence="2">Mitochondrion membrane</location>
        <topology evidence="2">Multi-pass membrane protein</topology>
    </subcellularLocation>
</comment>
<name>A0A2Z4EL55_9CHLO</name>
<evidence type="ECO:0000256" key="1">
    <source>
        <dbReference type="ARBA" id="ARBA00005698"/>
    </source>
</evidence>
<keyword evidence="2" id="KW-0812">Transmembrane</keyword>
<reference evidence="3" key="1">
    <citation type="submission" date="2017-06" db="EMBL/GenBank/DDBJ databases">
        <title>Phylogenomics of Hydrodictyaceae.</title>
        <authorList>
            <person name="McManus H.A."/>
            <person name="Fucikova K."/>
            <person name="Lewis L.A."/>
            <person name="Lewis P.O."/>
            <person name="Karol K.G."/>
        </authorList>
    </citation>
    <scope>NUCLEOTIDE SEQUENCE</scope>
</reference>
<dbReference type="Gene3D" id="1.20.120.1200">
    <property type="entry name" value="NADH-ubiquinone/plastoquinone oxidoreductase chain 6, subunit NuoJ"/>
    <property type="match status" value="1"/>
</dbReference>
<keyword evidence="2" id="KW-0472">Membrane</keyword>
<keyword evidence="2 3" id="KW-0496">Mitochondrion</keyword>
<keyword evidence="2" id="KW-0813">Transport</keyword>
<comment type="function">
    <text evidence="2">Core subunit of the mitochondrial membrane respiratory chain NADH dehydrogenase (Complex I) which catalyzes electron transfer from NADH through the respiratory chain, using ubiquinone as an electron acceptor. Essential for the catalytic activity and assembly of complex I.</text>
</comment>
<feature type="transmembrane region" description="Helical" evidence="2">
    <location>
        <begin position="194"/>
        <end position="214"/>
    </location>
</feature>
<protein>
    <recommendedName>
        <fullName evidence="2">NADH-ubiquinone oxidoreductase chain 6</fullName>
        <ecNumber evidence="2">7.1.1.2</ecNumber>
    </recommendedName>
</protein>
<feature type="transmembrane region" description="Helical" evidence="2">
    <location>
        <begin position="88"/>
        <end position="111"/>
    </location>
</feature>
<evidence type="ECO:0000313" key="3">
    <source>
        <dbReference type="EMBL" id="AWV57016.1"/>
    </source>
</evidence>
<dbReference type="EC" id="7.1.1.2" evidence="2"/>
<comment type="similarity">
    <text evidence="1 2">Belongs to the complex I subunit 6 family.</text>
</comment>
<proteinExistence type="inferred from homology"/>
<keyword evidence="2" id="KW-0520">NAD</keyword>
<accession>A0A2Z4EL55</accession>